<evidence type="ECO:0000313" key="10">
    <source>
        <dbReference type="EMBL" id="MFD0789609.1"/>
    </source>
</evidence>
<feature type="domain" description="Glycoside hydrolase family 42 N-terminal" evidence="7">
    <location>
        <begin position="17"/>
        <end position="385"/>
    </location>
</feature>
<evidence type="ECO:0000259" key="8">
    <source>
        <dbReference type="Pfam" id="PF08532"/>
    </source>
</evidence>
<organism evidence="10 11">
    <name type="scientific">Microbacterium insulae</name>
    <dbReference type="NCBI Taxonomy" id="483014"/>
    <lineage>
        <taxon>Bacteria</taxon>
        <taxon>Bacillati</taxon>
        <taxon>Actinomycetota</taxon>
        <taxon>Actinomycetes</taxon>
        <taxon>Micrococcales</taxon>
        <taxon>Microbacteriaceae</taxon>
        <taxon>Microbacterium</taxon>
    </lineage>
</organism>
<reference evidence="11" key="1">
    <citation type="journal article" date="2019" name="Int. J. Syst. Evol. Microbiol.">
        <title>The Global Catalogue of Microorganisms (GCM) 10K type strain sequencing project: providing services to taxonomists for standard genome sequencing and annotation.</title>
        <authorList>
            <consortium name="The Broad Institute Genomics Platform"/>
            <consortium name="The Broad Institute Genome Sequencing Center for Infectious Disease"/>
            <person name="Wu L."/>
            <person name="Ma J."/>
        </authorList>
    </citation>
    <scope>NUCLEOTIDE SEQUENCE [LARGE SCALE GENOMIC DNA]</scope>
    <source>
        <strain evidence="11">CCUG 54523</strain>
    </source>
</reference>
<dbReference type="Gene3D" id="3.40.50.880">
    <property type="match status" value="1"/>
</dbReference>
<dbReference type="InterPro" id="IPR013738">
    <property type="entry name" value="Beta_galactosidase_Trimer"/>
</dbReference>
<dbReference type="InterPro" id="IPR013780">
    <property type="entry name" value="Glyco_hydro_b"/>
</dbReference>
<name>A0ABW3AFQ5_9MICO</name>
<evidence type="ECO:0000256" key="4">
    <source>
        <dbReference type="ARBA" id="ARBA00022801"/>
    </source>
</evidence>
<feature type="domain" description="Beta-galactosidase trimerisation" evidence="8">
    <location>
        <begin position="398"/>
        <end position="599"/>
    </location>
</feature>
<dbReference type="InterPro" id="IPR029062">
    <property type="entry name" value="Class_I_gatase-like"/>
</dbReference>
<dbReference type="EMBL" id="JBHTII010000001">
    <property type="protein sequence ID" value="MFD0789609.1"/>
    <property type="molecule type" value="Genomic_DNA"/>
</dbReference>
<proteinExistence type="inferred from homology"/>
<dbReference type="Proteomes" id="UP001597055">
    <property type="component" value="Unassembled WGS sequence"/>
</dbReference>
<evidence type="ECO:0000256" key="3">
    <source>
        <dbReference type="ARBA" id="ARBA00012756"/>
    </source>
</evidence>
<evidence type="ECO:0000256" key="6">
    <source>
        <dbReference type="PIRNR" id="PIRNR001084"/>
    </source>
</evidence>
<dbReference type="PANTHER" id="PTHR36447">
    <property type="entry name" value="BETA-GALACTOSIDASE GANA"/>
    <property type="match status" value="1"/>
</dbReference>
<dbReference type="Gene3D" id="3.20.20.80">
    <property type="entry name" value="Glycosidases"/>
    <property type="match status" value="1"/>
</dbReference>
<dbReference type="Pfam" id="PF08532">
    <property type="entry name" value="Glyco_hydro_42M"/>
    <property type="match status" value="1"/>
</dbReference>
<dbReference type="PIRSF" id="PIRSF001084">
    <property type="entry name" value="B-galactosidase"/>
    <property type="match status" value="1"/>
</dbReference>
<dbReference type="Pfam" id="PF02449">
    <property type="entry name" value="Glyco_hydro_42"/>
    <property type="match status" value="1"/>
</dbReference>
<evidence type="ECO:0000256" key="2">
    <source>
        <dbReference type="ARBA" id="ARBA00005940"/>
    </source>
</evidence>
<comment type="catalytic activity">
    <reaction evidence="1 6">
        <text>Hydrolysis of terminal non-reducing beta-D-galactose residues in beta-D-galactosides.</text>
        <dbReference type="EC" id="3.2.1.23"/>
    </reaction>
</comment>
<evidence type="ECO:0000256" key="1">
    <source>
        <dbReference type="ARBA" id="ARBA00001412"/>
    </source>
</evidence>
<evidence type="ECO:0000256" key="5">
    <source>
        <dbReference type="ARBA" id="ARBA00023295"/>
    </source>
</evidence>
<keyword evidence="4 6" id="KW-0378">Hydrolase</keyword>
<evidence type="ECO:0000259" key="7">
    <source>
        <dbReference type="Pfam" id="PF02449"/>
    </source>
</evidence>
<dbReference type="PANTHER" id="PTHR36447:SF1">
    <property type="entry name" value="BETA-GALACTOSIDASE GANA"/>
    <property type="match status" value="1"/>
</dbReference>
<dbReference type="InterPro" id="IPR003476">
    <property type="entry name" value="Glyco_hydro_42"/>
</dbReference>
<evidence type="ECO:0000313" key="11">
    <source>
        <dbReference type="Proteomes" id="UP001597055"/>
    </source>
</evidence>
<sequence length="670" mass="72681">MTTPTAFTHPGIAFGCDYNPEQWGPDVWDEDIRLMKVAGVDLVAVNIFGWSHIEPREGTFDFSRLDDIIGRLHAAGIRVNLGTGTASPPAWLARQHPDILPMAEDGTRRYPGGRQAYCPSSPVFREASLRLVEAVVDRYDAHPAVEIWHVSNELGCHNALCYCDESAAAFRRWLREKYGTIDALNSAWGTAFWSQTYGEWDEILPPRATLSARNPGQQLDFHRFSSDEVLGQYRAEAEIIRRRSTTPVTTNFMVTAHIENLDYWTWAADMDVIANDHYLDHRLADPGAELAFAADLSRGLGHGAPWILMEHSTGAVNWQELNLAKEPGQLIRNSLTHVARGADAVCFFQWRASVQGAEKFHSAMLPHAGTDSGTWREVVELGGILGRLGEVNGSRVVADAALLFSWEAWWAADSECRPSQHVGYLDQVHNAYRALHDQRLTVDVVAPGSDLSSYRLVVVPGLHLLREADAAALAEWVRGGGTAVVTFSSGIVDEHDRVWTGGYGGPLRETLGVHVEEFAPVAPGTVLTLSDGSRASLWSERARSTGAAVLATFADGPSTGSVAVSRNRHGAGSAWYVATHLDPDAMSRLIADAADAAGVGAPAVVTGADGPIELVRRRRDDTSYLFVINHGTTPARVEALGHELVAGEPVAGALAVPPGAVRVIREEGTA</sequence>
<dbReference type="InterPro" id="IPR013739">
    <property type="entry name" value="Beta_galactosidase_C"/>
</dbReference>
<dbReference type="InterPro" id="IPR013529">
    <property type="entry name" value="Glyco_hydro_42_N"/>
</dbReference>
<dbReference type="SUPFAM" id="SSF52317">
    <property type="entry name" value="Class I glutamine amidotransferase-like"/>
    <property type="match status" value="1"/>
</dbReference>
<dbReference type="InterPro" id="IPR017853">
    <property type="entry name" value="GH"/>
</dbReference>
<dbReference type="Gene3D" id="2.60.40.1180">
    <property type="entry name" value="Golgi alpha-mannosidase II"/>
    <property type="match status" value="1"/>
</dbReference>
<comment type="caution">
    <text evidence="10">The sequence shown here is derived from an EMBL/GenBank/DDBJ whole genome shotgun (WGS) entry which is preliminary data.</text>
</comment>
<dbReference type="Pfam" id="PF08533">
    <property type="entry name" value="Glyco_hydro_42C"/>
    <property type="match status" value="1"/>
</dbReference>
<keyword evidence="11" id="KW-1185">Reference proteome</keyword>
<gene>
    <name evidence="10" type="ORF">ACFQ0P_04310</name>
</gene>
<accession>A0ABW3AFQ5</accession>
<keyword evidence="5 6" id="KW-0326">Glycosidase</keyword>
<protein>
    <recommendedName>
        <fullName evidence="3 6">Beta-galactosidase</fullName>
        <shortName evidence="6">Beta-gal</shortName>
        <ecNumber evidence="3 6">3.2.1.23</ecNumber>
    </recommendedName>
</protein>
<dbReference type="RefSeq" id="WP_204980720.1">
    <property type="nucleotide sequence ID" value="NZ_JBHTII010000001.1"/>
</dbReference>
<comment type="similarity">
    <text evidence="2 6">Belongs to the glycosyl hydrolase 42 family.</text>
</comment>
<dbReference type="SUPFAM" id="SSF51445">
    <property type="entry name" value="(Trans)glycosidases"/>
    <property type="match status" value="1"/>
</dbReference>
<evidence type="ECO:0000259" key="9">
    <source>
        <dbReference type="Pfam" id="PF08533"/>
    </source>
</evidence>
<feature type="domain" description="Beta-galactosidase C-terminal" evidence="9">
    <location>
        <begin position="613"/>
        <end position="666"/>
    </location>
</feature>
<dbReference type="EC" id="3.2.1.23" evidence="3 6"/>
<dbReference type="GO" id="GO:0004565">
    <property type="term" value="F:beta-galactosidase activity"/>
    <property type="evidence" value="ECO:0007669"/>
    <property type="project" value="UniProtKB-EC"/>
</dbReference>
<dbReference type="CDD" id="cd03143">
    <property type="entry name" value="A4_beta-galactosidase_middle_domain"/>
    <property type="match status" value="1"/>
</dbReference>